<name>A0A9D4CGG0_DREPO</name>
<gene>
    <name evidence="1" type="ORF">DPMN_049733</name>
</gene>
<reference evidence="1" key="1">
    <citation type="journal article" date="2019" name="bioRxiv">
        <title>The Genome of the Zebra Mussel, Dreissena polymorpha: A Resource for Invasive Species Research.</title>
        <authorList>
            <person name="McCartney M.A."/>
            <person name="Auch B."/>
            <person name="Kono T."/>
            <person name="Mallez S."/>
            <person name="Zhang Y."/>
            <person name="Obille A."/>
            <person name="Becker A."/>
            <person name="Abrahante J.E."/>
            <person name="Garbe J."/>
            <person name="Badalamenti J.P."/>
            <person name="Herman A."/>
            <person name="Mangelson H."/>
            <person name="Liachko I."/>
            <person name="Sullivan S."/>
            <person name="Sone E.D."/>
            <person name="Koren S."/>
            <person name="Silverstein K.A.T."/>
            <person name="Beckman K.B."/>
            <person name="Gohl D.M."/>
        </authorList>
    </citation>
    <scope>NUCLEOTIDE SEQUENCE</scope>
    <source>
        <strain evidence="1">Duluth1</strain>
        <tissue evidence="1">Whole animal</tissue>
    </source>
</reference>
<organism evidence="1 2">
    <name type="scientific">Dreissena polymorpha</name>
    <name type="common">Zebra mussel</name>
    <name type="synonym">Mytilus polymorpha</name>
    <dbReference type="NCBI Taxonomy" id="45954"/>
    <lineage>
        <taxon>Eukaryota</taxon>
        <taxon>Metazoa</taxon>
        <taxon>Spiralia</taxon>
        <taxon>Lophotrochozoa</taxon>
        <taxon>Mollusca</taxon>
        <taxon>Bivalvia</taxon>
        <taxon>Autobranchia</taxon>
        <taxon>Heteroconchia</taxon>
        <taxon>Euheterodonta</taxon>
        <taxon>Imparidentia</taxon>
        <taxon>Neoheterodontei</taxon>
        <taxon>Myida</taxon>
        <taxon>Dreissenoidea</taxon>
        <taxon>Dreissenidae</taxon>
        <taxon>Dreissena</taxon>
    </lineage>
</organism>
<comment type="caution">
    <text evidence="1">The sequence shown here is derived from an EMBL/GenBank/DDBJ whole genome shotgun (WGS) entry which is preliminary data.</text>
</comment>
<evidence type="ECO:0000313" key="2">
    <source>
        <dbReference type="Proteomes" id="UP000828390"/>
    </source>
</evidence>
<keyword evidence="2" id="KW-1185">Reference proteome</keyword>
<proteinExistence type="predicted"/>
<dbReference type="EMBL" id="JAIWYP010000012">
    <property type="protein sequence ID" value="KAH3723935.1"/>
    <property type="molecule type" value="Genomic_DNA"/>
</dbReference>
<accession>A0A9D4CGG0</accession>
<dbReference type="AlphaFoldDB" id="A0A9D4CGG0"/>
<dbReference type="Proteomes" id="UP000828390">
    <property type="component" value="Unassembled WGS sequence"/>
</dbReference>
<reference evidence="1" key="2">
    <citation type="submission" date="2020-11" db="EMBL/GenBank/DDBJ databases">
        <authorList>
            <person name="McCartney M.A."/>
            <person name="Auch B."/>
            <person name="Kono T."/>
            <person name="Mallez S."/>
            <person name="Becker A."/>
            <person name="Gohl D.M."/>
            <person name="Silverstein K.A.T."/>
            <person name="Koren S."/>
            <person name="Bechman K.B."/>
            <person name="Herman A."/>
            <person name="Abrahante J.E."/>
            <person name="Garbe J."/>
        </authorList>
    </citation>
    <scope>NUCLEOTIDE SEQUENCE</scope>
    <source>
        <strain evidence="1">Duluth1</strain>
        <tissue evidence="1">Whole animal</tissue>
    </source>
</reference>
<protein>
    <submittedName>
        <fullName evidence="1">Uncharacterized protein</fullName>
    </submittedName>
</protein>
<evidence type="ECO:0000313" key="1">
    <source>
        <dbReference type="EMBL" id="KAH3723935.1"/>
    </source>
</evidence>
<sequence>MQDFLQQMKLIKTSRRSRMKSDTLNSLMTVKLLSESIQNFQPDEAVEQELSEDSALDYSNA</sequence>